<protein>
    <submittedName>
        <fullName evidence="2">Uncharacterized protein</fullName>
    </submittedName>
</protein>
<reference evidence="2 3" key="1">
    <citation type="journal article" date="2013" name="PLoS ONE">
        <title>Predicting the Proteins of Angomonas deanei, Strigomonas culicis and Their Respective Endosymbionts Reveals New Aspects of the Trypanosomatidae Family.</title>
        <authorList>
            <person name="Motta M.C."/>
            <person name="Martins A.C."/>
            <person name="de Souza S.S."/>
            <person name="Catta-Preta C.M."/>
            <person name="Silva R."/>
            <person name="Klein C.C."/>
            <person name="de Almeida L.G."/>
            <person name="de Lima Cunha O."/>
            <person name="Ciapina L.P."/>
            <person name="Brocchi M."/>
            <person name="Colabardini A.C."/>
            <person name="de Araujo Lima B."/>
            <person name="Machado C.R."/>
            <person name="de Almeida Soares C.M."/>
            <person name="Probst C.M."/>
            <person name="de Menezes C.B."/>
            <person name="Thompson C.E."/>
            <person name="Bartholomeu D.C."/>
            <person name="Gradia D.F."/>
            <person name="Pavoni D.P."/>
            <person name="Grisard E.C."/>
            <person name="Fantinatti-Garboggini F."/>
            <person name="Marchini F.K."/>
            <person name="Rodrigues-Luiz G.F."/>
            <person name="Wagner G."/>
            <person name="Goldman G.H."/>
            <person name="Fietto J.L."/>
            <person name="Elias M.C."/>
            <person name="Goldman M.H."/>
            <person name="Sagot M.F."/>
            <person name="Pereira M."/>
            <person name="Stoco P.H."/>
            <person name="de Mendonca-Neto R.P."/>
            <person name="Teixeira S.M."/>
            <person name="Maciel T.E."/>
            <person name="de Oliveira Mendes T.A."/>
            <person name="Urmenyi T.P."/>
            <person name="de Souza W."/>
            <person name="Schenkman S."/>
            <person name="de Vasconcelos A.T."/>
        </authorList>
    </citation>
    <scope>NUCLEOTIDE SEQUENCE [LARGE SCALE GENOMIC DNA]</scope>
</reference>
<dbReference type="AlphaFoldDB" id="S9THH0"/>
<accession>S9THH0</accession>
<evidence type="ECO:0000313" key="2">
    <source>
        <dbReference type="EMBL" id="EPY15783.1"/>
    </source>
</evidence>
<sequence length="88" mass="9132">MSDEDARGRGTAVVEGRRGGVHLGNRLGQVAEREGTPRLAETTAAPHTDVRAGGVLPPSERAAASTAVLPRSEQGGDGEPCRQRAPHI</sequence>
<keyword evidence="3" id="KW-1185">Reference proteome</keyword>
<dbReference type="Proteomes" id="UP000015354">
    <property type="component" value="Unassembled WGS sequence"/>
</dbReference>
<comment type="caution">
    <text evidence="2">The sequence shown here is derived from an EMBL/GenBank/DDBJ whole genome shotgun (WGS) entry which is preliminary data.</text>
</comment>
<evidence type="ECO:0000313" key="3">
    <source>
        <dbReference type="Proteomes" id="UP000015354"/>
    </source>
</evidence>
<proteinExistence type="predicted"/>
<feature type="region of interest" description="Disordered" evidence="1">
    <location>
        <begin position="1"/>
        <end position="88"/>
    </location>
</feature>
<gene>
    <name evidence="2" type="ORF">STCU_11769</name>
</gene>
<name>S9THH0_9TRYP</name>
<organism evidence="2 3">
    <name type="scientific">Strigomonas culicis</name>
    <dbReference type="NCBI Taxonomy" id="28005"/>
    <lineage>
        <taxon>Eukaryota</taxon>
        <taxon>Discoba</taxon>
        <taxon>Euglenozoa</taxon>
        <taxon>Kinetoplastea</taxon>
        <taxon>Metakinetoplastina</taxon>
        <taxon>Trypanosomatida</taxon>
        <taxon>Trypanosomatidae</taxon>
        <taxon>Strigomonadinae</taxon>
        <taxon>Strigomonas</taxon>
    </lineage>
</organism>
<dbReference type="EMBL" id="ATMH01011752">
    <property type="protein sequence ID" value="EPY15783.1"/>
    <property type="molecule type" value="Genomic_DNA"/>
</dbReference>
<evidence type="ECO:0000256" key="1">
    <source>
        <dbReference type="SAM" id="MobiDB-lite"/>
    </source>
</evidence>